<protein>
    <recommendedName>
        <fullName evidence="3">PLD phosphodiesterase domain-containing protein</fullName>
    </recommendedName>
</protein>
<dbReference type="GO" id="GO:0003824">
    <property type="term" value="F:catalytic activity"/>
    <property type="evidence" value="ECO:0007669"/>
    <property type="project" value="InterPro"/>
</dbReference>
<dbReference type="CDD" id="cd09107">
    <property type="entry name" value="PLDc_vPLD3_4_5_like_2"/>
    <property type="match status" value="1"/>
</dbReference>
<dbReference type="PROSITE" id="PS50035">
    <property type="entry name" value="PLD"/>
    <property type="match status" value="2"/>
</dbReference>
<dbReference type="Pfam" id="PF13918">
    <property type="entry name" value="PLDc_3"/>
    <property type="match status" value="1"/>
</dbReference>
<dbReference type="Gene3D" id="3.30.870.10">
    <property type="entry name" value="Endonuclease Chain A"/>
    <property type="match status" value="2"/>
</dbReference>
<evidence type="ECO:0000313" key="5">
    <source>
        <dbReference type="Proteomes" id="UP001177023"/>
    </source>
</evidence>
<dbReference type="InterPro" id="IPR001736">
    <property type="entry name" value="PLipase_D/transphosphatidylase"/>
</dbReference>
<dbReference type="Proteomes" id="UP001177023">
    <property type="component" value="Unassembled WGS sequence"/>
</dbReference>
<evidence type="ECO:0000259" key="3">
    <source>
        <dbReference type="PROSITE" id="PS50035"/>
    </source>
</evidence>
<feature type="domain" description="PLD phosphodiesterase" evidence="3">
    <location>
        <begin position="373"/>
        <end position="399"/>
    </location>
</feature>
<dbReference type="InterPro" id="IPR032803">
    <property type="entry name" value="PLDc_3"/>
</dbReference>
<evidence type="ECO:0000313" key="4">
    <source>
        <dbReference type="EMBL" id="CAJ0582454.1"/>
    </source>
</evidence>
<dbReference type="InterPro" id="IPR050874">
    <property type="entry name" value="Diverse_PLD-related"/>
</dbReference>
<dbReference type="PANTHER" id="PTHR10185:SF12">
    <property type="entry name" value="PLD PHOSPHODIESTERASE DOMAIN-CONTAINING PROTEIN"/>
    <property type="match status" value="1"/>
</dbReference>
<dbReference type="PANTHER" id="PTHR10185">
    <property type="entry name" value="PHOSPHOLIPASE D - RELATED"/>
    <property type="match status" value="1"/>
</dbReference>
<keyword evidence="5" id="KW-1185">Reference proteome</keyword>
<accession>A0AA36G910</accession>
<dbReference type="CDD" id="cd09106">
    <property type="entry name" value="PLDc_vPLD3_4_5_like_1"/>
    <property type="match status" value="1"/>
</dbReference>
<feature type="domain" description="PLD phosphodiesterase" evidence="3">
    <location>
        <begin position="144"/>
        <end position="171"/>
    </location>
</feature>
<proteinExistence type="inferred from homology"/>
<feature type="non-terminal residue" evidence="4">
    <location>
        <position position="1"/>
    </location>
</feature>
<gene>
    <name evidence="4" type="ORF">MSPICULIGERA_LOCUS20585</name>
</gene>
<dbReference type="SMART" id="SM00155">
    <property type="entry name" value="PLDc"/>
    <property type="match status" value="2"/>
</dbReference>
<dbReference type="SUPFAM" id="SSF56024">
    <property type="entry name" value="Phospholipase D/nuclease"/>
    <property type="match status" value="2"/>
</dbReference>
<reference evidence="4" key="1">
    <citation type="submission" date="2023-06" db="EMBL/GenBank/DDBJ databases">
        <authorList>
            <person name="Delattre M."/>
        </authorList>
    </citation>
    <scope>NUCLEOTIDE SEQUENCE</scope>
    <source>
        <strain evidence="4">AF72</strain>
    </source>
</reference>
<dbReference type="AlphaFoldDB" id="A0AA36G910"/>
<name>A0AA36G910_9BILA</name>
<sequence length="459" mass="51691">MTMTSGYGFPNVTETPTPSCTPPPVPSCEDTCEFYLCESIPDGMNLDEPNNSTTKCWLDLLNIAKSNVKIGSYYWSLLLKDSELPANFSDPRNSGQDGQDIYDGIVATAKRGIRVDIAQNFDTSTSMTWEATDMEKLSSNIRPFFGIIHTKSWVVDSRHFYVGSANFDWRSLRQVKELGILGLNCPCIAQDVEKIEDTYWDLGLPDAKIPSSWPESRWVGARHGNPYVVPQLGATNLDVYVSSSPPEFNACGRENDIDAMVKVIDEATEFVHLAVMDYIPATLYLKENYYFSALDDAIRRAAFRRVKVKFMMSKWSHTAFEYFGYLHSLATLNGSLPCTWQVMYETCKPGTQGEVEVRIFEIPPDGPITDKIYARVQHNKYFVTESTAYIGTSNWSADYWITTAGIGVIVRSDNIQGTAPIVSQTQDVFMRDWNSEYATDISHFDNRGNRIDPTAKYGV</sequence>
<comment type="similarity">
    <text evidence="1">Belongs to the phospholipase D family.</text>
</comment>
<organism evidence="4 5">
    <name type="scientific">Mesorhabditis spiculigera</name>
    <dbReference type="NCBI Taxonomy" id="96644"/>
    <lineage>
        <taxon>Eukaryota</taxon>
        <taxon>Metazoa</taxon>
        <taxon>Ecdysozoa</taxon>
        <taxon>Nematoda</taxon>
        <taxon>Chromadorea</taxon>
        <taxon>Rhabditida</taxon>
        <taxon>Rhabditina</taxon>
        <taxon>Rhabditomorpha</taxon>
        <taxon>Rhabditoidea</taxon>
        <taxon>Rhabditidae</taxon>
        <taxon>Mesorhabditinae</taxon>
        <taxon>Mesorhabditis</taxon>
    </lineage>
</organism>
<comment type="caution">
    <text evidence="4">The sequence shown here is derived from an EMBL/GenBank/DDBJ whole genome shotgun (WGS) entry which is preliminary data.</text>
</comment>
<feature type="region of interest" description="Disordered" evidence="2">
    <location>
        <begin position="1"/>
        <end position="24"/>
    </location>
</feature>
<evidence type="ECO:0000256" key="1">
    <source>
        <dbReference type="ARBA" id="ARBA00008664"/>
    </source>
</evidence>
<evidence type="ECO:0000256" key="2">
    <source>
        <dbReference type="SAM" id="MobiDB-lite"/>
    </source>
</evidence>
<dbReference type="EMBL" id="CATQJA010002664">
    <property type="protein sequence ID" value="CAJ0582454.1"/>
    <property type="molecule type" value="Genomic_DNA"/>
</dbReference>